<dbReference type="InterPro" id="IPR019302">
    <property type="entry name" value="CAP12/PCTIR_TIR_dom"/>
</dbReference>
<dbReference type="EMBL" id="SNRY01001006">
    <property type="protein sequence ID" value="KAA6334361.1"/>
    <property type="molecule type" value="Genomic_DNA"/>
</dbReference>
<comment type="caution">
    <text evidence="2">The sequence shown here is derived from an EMBL/GenBank/DDBJ whole genome shotgun (WGS) entry which is preliminary data.</text>
</comment>
<accession>A0A5J4RNA7</accession>
<evidence type="ECO:0000313" key="2">
    <source>
        <dbReference type="EMBL" id="KAA6334361.1"/>
    </source>
</evidence>
<sequence>MMNIFFSWQSDLSKKNNKNFIEDCIKSAIKDLNGKNKYLNTFKLDKDTAGEPGNPNIVDVILEKIDNCKIFICDVSIINADYTGKKMPNPNVIFELGYAIKALGWEKIICIVNEEFGKIDKLPFDISHKRLVTYNLNEKEKLREKKKIIDIIKTNINILNERGLLFNELEDYFKRNIDTEFLTIINHLKKIVFETCDKNLLVDTEKLLNIKKEELLENIRNRKILGFHIFKNFNVNSNTIKKLSDSVVSTNHFPKDKIVILLKFLEWANWYNNFTNDRTHKNLFVEKEESNEFKIIKSNDTNLPNRMILGKIIDDNHFFVYDFGDIIYKARIEKSNYYFEINTQFIEEYANLLFNFIIITNEWLDKTGGEFIIDTFNNFEWNIKKINNFRLHS</sequence>
<dbReference type="GO" id="GO:0050135">
    <property type="term" value="F:NADP+ nucleosidase activity"/>
    <property type="evidence" value="ECO:0007669"/>
    <property type="project" value="InterPro"/>
</dbReference>
<dbReference type="AlphaFoldDB" id="A0A5J4RNA7"/>
<proteinExistence type="predicted"/>
<organism evidence="2">
    <name type="scientific">termite gut metagenome</name>
    <dbReference type="NCBI Taxonomy" id="433724"/>
    <lineage>
        <taxon>unclassified sequences</taxon>
        <taxon>metagenomes</taxon>
        <taxon>organismal metagenomes</taxon>
    </lineage>
</organism>
<feature type="domain" description="CD-NTase-associated protein 12/Pycsar effector protein TIR" evidence="1">
    <location>
        <begin position="44"/>
        <end position="115"/>
    </location>
</feature>
<dbReference type="Pfam" id="PF10137">
    <property type="entry name" value="CAP12-PCTIR_TIR"/>
    <property type="match status" value="1"/>
</dbReference>
<name>A0A5J4RNA7_9ZZZZ</name>
<protein>
    <recommendedName>
        <fullName evidence="1">CD-NTase-associated protein 12/Pycsar effector protein TIR domain-containing protein</fullName>
    </recommendedName>
</protein>
<gene>
    <name evidence="2" type="ORF">EZS27_017308</name>
</gene>
<evidence type="ECO:0000259" key="1">
    <source>
        <dbReference type="Pfam" id="PF10137"/>
    </source>
</evidence>
<reference evidence="2" key="1">
    <citation type="submission" date="2019-03" db="EMBL/GenBank/DDBJ databases">
        <title>Single cell metagenomics reveals metabolic interactions within the superorganism composed of flagellate Streblomastix strix and complex community of Bacteroidetes bacteria on its surface.</title>
        <authorList>
            <person name="Treitli S.C."/>
            <person name="Kolisko M."/>
            <person name="Husnik F."/>
            <person name="Keeling P."/>
            <person name="Hampl V."/>
        </authorList>
    </citation>
    <scope>NUCLEOTIDE SEQUENCE</scope>
    <source>
        <strain evidence="2">STM</strain>
    </source>
</reference>